<keyword evidence="3" id="KW-1185">Reference proteome</keyword>
<dbReference type="Proteomes" id="UP000195573">
    <property type="component" value="Chromosome"/>
</dbReference>
<reference evidence="2 3" key="1">
    <citation type="submission" date="2017-04" db="EMBL/GenBank/DDBJ databases">
        <title>Complete Genome Sequence of the Bacillus horikoshii 20a strain from Cuatro Cienegas, Coahuila, Mexico.</title>
        <authorList>
            <person name="Zarza E."/>
            <person name="Alcaraz L.D."/>
            <person name="Aguilar-Salinas B."/>
            <person name="Islas A."/>
            <person name="Olmedo-Alvarez G."/>
        </authorList>
    </citation>
    <scope>NUCLEOTIDE SEQUENCE [LARGE SCALE GENOMIC DNA]</scope>
    <source>
        <strain evidence="2 3">20a</strain>
    </source>
</reference>
<dbReference type="EMBL" id="CP020880">
    <property type="protein sequence ID" value="ART78013.1"/>
    <property type="molecule type" value="Genomic_DNA"/>
</dbReference>
<evidence type="ECO:0000256" key="1">
    <source>
        <dbReference type="SAM" id="Phobius"/>
    </source>
</evidence>
<evidence type="ECO:0000313" key="2">
    <source>
        <dbReference type="EMBL" id="ART78013.1"/>
    </source>
</evidence>
<accession>A0ABM6KNF9</accession>
<sequence length="113" mass="12624">MRSLSVFVIVLVLGCMQMFSFETSDWNGAEHFDSIEQVGKEVKITASLSRSGIYATLSTKLKNKKDILSGLPPSTGMNMSLPVSSFFYVNTDFICAVFLNLFPRKYQSNYLSS</sequence>
<organism evidence="2 3">
    <name type="scientific">Sutcliffiella horikoshii</name>
    <dbReference type="NCBI Taxonomy" id="79883"/>
    <lineage>
        <taxon>Bacteria</taxon>
        <taxon>Bacillati</taxon>
        <taxon>Bacillota</taxon>
        <taxon>Bacilli</taxon>
        <taxon>Bacillales</taxon>
        <taxon>Bacillaceae</taxon>
        <taxon>Sutcliffiella</taxon>
    </lineage>
</organism>
<feature type="transmembrane region" description="Helical" evidence="1">
    <location>
        <begin position="81"/>
        <end position="102"/>
    </location>
</feature>
<name>A0ABM6KNF9_9BACI</name>
<gene>
    <name evidence="2" type="ORF">B4U37_19105</name>
</gene>
<dbReference type="RefSeq" id="WP_088019514.1">
    <property type="nucleotide sequence ID" value="NZ_CP020880.1"/>
</dbReference>
<dbReference type="GeneID" id="96740512"/>
<evidence type="ECO:0000313" key="3">
    <source>
        <dbReference type="Proteomes" id="UP000195573"/>
    </source>
</evidence>
<dbReference type="PROSITE" id="PS51257">
    <property type="entry name" value="PROKAR_LIPOPROTEIN"/>
    <property type="match status" value="1"/>
</dbReference>
<proteinExistence type="predicted"/>
<keyword evidence="1" id="KW-0472">Membrane</keyword>
<keyword evidence="1" id="KW-1133">Transmembrane helix</keyword>
<keyword evidence="1" id="KW-0812">Transmembrane</keyword>
<protein>
    <submittedName>
        <fullName evidence="2">Uncharacterized protein</fullName>
    </submittedName>
</protein>